<gene>
    <name evidence="1" type="ORF">QBC40DRAFT_263594</name>
</gene>
<organism evidence="1 2">
    <name type="scientific">Triangularia verruculosa</name>
    <dbReference type="NCBI Taxonomy" id="2587418"/>
    <lineage>
        <taxon>Eukaryota</taxon>
        <taxon>Fungi</taxon>
        <taxon>Dikarya</taxon>
        <taxon>Ascomycota</taxon>
        <taxon>Pezizomycotina</taxon>
        <taxon>Sordariomycetes</taxon>
        <taxon>Sordariomycetidae</taxon>
        <taxon>Sordariales</taxon>
        <taxon>Podosporaceae</taxon>
        <taxon>Triangularia</taxon>
    </lineage>
</organism>
<keyword evidence="2" id="KW-1185">Reference proteome</keyword>
<evidence type="ECO:0000313" key="2">
    <source>
        <dbReference type="Proteomes" id="UP001303160"/>
    </source>
</evidence>
<protein>
    <submittedName>
        <fullName evidence="1">Uncharacterized protein</fullName>
    </submittedName>
</protein>
<proteinExistence type="predicted"/>
<evidence type="ECO:0000313" key="1">
    <source>
        <dbReference type="EMBL" id="KAK4202122.1"/>
    </source>
</evidence>
<sequence>MAVVTLGTGEQDMTQLVNDNGNTLAAADCPSSGSVFSFRKAWGNFISGGNPSIANSIANGVASASPTAYRPISNWPVWNQNAPQFVNFNTTGGTLVEGPQTMWGTTPLQYEGPGIKNAISVHDANIWEAYRGDRCAFYKKLGRFIPN</sequence>
<name>A0AAN6XQP5_9PEZI</name>
<reference evidence="1" key="2">
    <citation type="submission" date="2023-05" db="EMBL/GenBank/DDBJ databases">
        <authorList>
            <consortium name="Lawrence Berkeley National Laboratory"/>
            <person name="Steindorff A."/>
            <person name="Hensen N."/>
            <person name="Bonometti L."/>
            <person name="Westerberg I."/>
            <person name="Brannstrom I.O."/>
            <person name="Guillou S."/>
            <person name="Cros-Aarteil S."/>
            <person name="Calhoun S."/>
            <person name="Haridas S."/>
            <person name="Kuo A."/>
            <person name="Mondo S."/>
            <person name="Pangilinan J."/>
            <person name="Riley R."/>
            <person name="Labutti K."/>
            <person name="Andreopoulos B."/>
            <person name="Lipzen A."/>
            <person name="Chen C."/>
            <person name="Yanf M."/>
            <person name="Daum C."/>
            <person name="Ng V."/>
            <person name="Clum A."/>
            <person name="Ohm R."/>
            <person name="Martin F."/>
            <person name="Silar P."/>
            <person name="Natvig D."/>
            <person name="Lalanne C."/>
            <person name="Gautier V."/>
            <person name="Ament-Velasquez S.L."/>
            <person name="Kruys A."/>
            <person name="Hutchinson M.I."/>
            <person name="Powell A.J."/>
            <person name="Barry K."/>
            <person name="Miller A.N."/>
            <person name="Grigoriev I.V."/>
            <person name="Debuchy R."/>
            <person name="Gladieux P."/>
            <person name="Thoren M.H."/>
            <person name="Johannesson H."/>
        </authorList>
    </citation>
    <scope>NUCLEOTIDE SEQUENCE</scope>
    <source>
        <strain evidence="1">CBS 315.58</strain>
    </source>
</reference>
<dbReference type="EMBL" id="MU863900">
    <property type="protein sequence ID" value="KAK4202122.1"/>
    <property type="molecule type" value="Genomic_DNA"/>
</dbReference>
<dbReference type="AlphaFoldDB" id="A0AAN6XQP5"/>
<reference evidence="1" key="1">
    <citation type="journal article" date="2023" name="Mol. Phylogenet. Evol.">
        <title>Genome-scale phylogeny and comparative genomics of the fungal order Sordariales.</title>
        <authorList>
            <person name="Hensen N."/>
            <person name="Bonometti L."/>
            <person name="Westerberg I."/>
            <person name="Brannstrom I.O."/>
            <person name="Guillou S."/>
            <person name="Cros-Aarteil S."/>
            <person name="Calhoun S."/>
            <person name="Haridas S."/>
            <person name="Kuo A."/>
            <person name="Mondo S."/>
            <person name="Pangilinan J."/>
            <person name="Riley R."/>
            <person name="LaButti K."/>
            <person name="Andreopoulos B."/>
            <person name="Lipzen A."/>
            <person name="Chen C."/>
            <person name="Yan M."/>
            <person name="Daum C."/>
            <person name="Ng V."/>
            <person name="Clum A."/>
            <person name="Steindorff A."/>
            <person name="Ohm R.A."/>
            <person name="Martin F."/>
            <person name="Silar P."/>
            <person name="Natvig D.O."/>
            <person name="Lalanne C."/>
            <person name="Gautier V."/>
            <person name="Ament-Velasquez S.L."/>
            <person name="Kruys A."/>
            <person name="Hutchinson M.I."/>
            <person name="Powell A.J."/>
            <person name="Barry K."/>
            <person name="Miller A.N."/>
            <person name="Grigoriev I.V."/>
            <person name="Debuchy R."/>
            <person name="Gladieux P."/>
            <person name="Hiltunen Thoren M."/>
            <person name="Johannesson H."/>
        </authorList>
    </citation>
    <scope>NUCLEOTIDE SEQUENCE</scope>
    <source>
        <strain evidence="1">CBS 315.58</strain>
    </source>
</reference>
<accession>A0AAN6XQP5</accession>
<comment type="caution">
    <text evidence="1">The sequence shown here is derived from an EMBL/GenBank/DDBJ whole genome shotgun (WGS) entry which is preliminary data.</text>
</comment>
<dbReference type="Proteomes" id="UP001303160">
    <property type="component" value="Unassembled WGS sequence"/>
</dbReference>